<dbReference type="SUPFAM" id="SSF48464">
    <property type="entry name" value="ENTH/VHS domain"/>
    <property type="match status" value="1"/>
</dbReference>
<evidence type="ECO:0000313" key="3">
    <source>
        <dbReference type="EMBL" id="KAF7309904.1"/>
    </source>
</evidence>
<dbReference type="PROSITE" id="PS51391">
    <property type="entry name" value="CID"/>
    <property type="match status" value="1"/>
</dbReference>
<proteinExistence type="predicted"/>
<dbReference type="AlphaFoldDB" id="A0A8H6T2X2"/>
<dbReference type="SMART" id="SM00582">
    <property type="entry name" value="RPR"/>
    <property type="match status" value="1"/>
</dbReference>
<dbReference type="InterPro" id="IPR008942">
    <property type="entry name" value="ENTH_VHS"/>
</dbReference>
<evidence type="ECO:0000313" key="4">
    <source>
        <dbReference type="Proteomes" id="UP000636479"/>
    </source>
</evidence>
<dbReference type="InterPro" id="IPR006569">
    <property type="entry name" value="CID_dom"/>
</dbReference>
<dbReference type="RefSeq" id="XP_037223354.1">
    <property type="nucleotide sequence ID" value="XM_037360469.1"/>
</dbReference>
<evidence type="ECO:0000259" key="2">
    <source>
        <dbReference type="PROSITE" id="PS51391"/>
    </source>
</evidence>
<protein>
    <submittedName>
        <fullName evidence="3">CID domain-containing protein</fullName>
    </submittedName>
</protein>
<feature type="compositionally biased region" description="Basic and acidic residues" evidence="1">
    <location>
        <begin position="295"/>
        <end position="318"/>
    </location>
</feature>
<organism evidence="3 4">
    <name type="scientific">Mycena indigotica</name>
    <dbReference type="NCBI Taxonomy" id="2126181"/>
    <lineage>
        <taxon>Eukaryota</taxon>
        <taxon>Fungi</taxon>
        <taxon>Dikarya</taxon>
        <taxon>Basidiomycota</taxon>
        <taxon>Agaricomycotina</taxon>
        <taxon>Agaricomycetes</taxon>
        <taxon>Agaricomycetidae</taxon>
        <taxon>Agaricales</taxon>
        <taxon>Marasmiineae</taxon>
        <taxon>Mycenaceae</taxon>
        <taxon>Mycena</taxon>
    </lineage>
</organism>
<gene>
    <name evidence="3" type="ORF">MIND_00362700</name>
</gene>
<dbReference type="EMBL" id="JACAZF010000003">
    <property type="protein sequence ID" value="KAF7309904.1"/>
    <property type="molecule type" value="Genomic_DNA"/>
</dbReference>
<dbReference type="Proteomes" id="UP000636479">
    <property type="component" value="Unassembled WGS sequence"/>
</dbReference>
<accession>A0A8H6T2X2</accession>
<dbReference type="OrthoDB" id="79367at2759"/>
<feature type="domain" description="CID" evidence="2">
    <location>
        <begin position="1"/>
        <end position="151"/>
    </location>
</feature>
<keyword evidence="4" id="KW-1185">Reference proteome</keyword>
<dbReference type="Pfam" id="PF04818">
    <property type="entry name" value="CID"/>
    <property type="match status" value="1"/>
</dbReference>
<feature type="compositionally biased region" description="Low complexity" evidence="1">
    <location>
        <begin position="504"/>
        <end position="522"/>
    </location>
</feature>
<comment type="caution">
    <text evidence="3">The sequence shown here is derived from an EMBL/GenBank/DDBJ whole genome shotgun (WGS) entry which is preliminary data.</text>
</comment>
<feature type="region of interest" description="Disordered" evidence="1">
    <location>
        <begin position="232"/>
        <end position="421"/>
    </location>
</feature>
<dbReference type="GeneID" id="59342985"/>
<reference evidence="3" key="1">
    <citation type="submission" date="2020-05" db="EMBL/GenBank/DDBJ databases">
        <title>Mycena genomes resolve the evolution of fungal bioluminescence.</title>
        <authorList>
            <person name="Tsai I.J."/>
        </authorList>
    </citation>
    <scope>NUCLEOTIDE SEQUENCE</scope>
    <source>
        <strain evidence="3">171206Taipei</strain>
    </source>
</reference>
<evidence type="ECO:0000256" key="1">
    <source>
        <dbReference type="SAM" id="MobiDB-lite"/>
    </source>
</evidence>
<feature type="compositionally biased region" description="Pro residues" evidence="1">
    <location>
        <begin position="236"/>
        <end position="251"/>
    </location>
</feature>
<name>A0A8H6T2X2_9AGAR</name>
<feature type="compositionally biased region" description="Polar residues" evidence="1">
    <location>
        <begin position="412"/>
        <end position="421"/>
    </location>
</feature>
<sequence>MSHLAEFEASLKEVVNAKRLSASKMNNLTDIAMKSMADDTQLVSILYRTHKSLTPSAKISSLYVFDALARAARSQVTKQGITGDINSQPGNSATFLLKLEGVLEGLFQDMISTATSEGKEKTKKVLDIWVKGSTFPSPILARLKDVTTEKDNQVKVTLDPRAAAVAVAAPLPQTPAATLAPPPPVLDPQATLLALLTQAAANNAIQTNVGQAIPSATAAAPQLALLQQLTANLNNTPPPQPAFSPHSPPHSPAQDHNFYGRRHDPRSEYQQQRSNNNNNPHDGRGNYRGGFRGRGRGEGRSWDNRDRFNKDNRDDDRRQRRSRSKSPPPRGGERRNARPYSPRRPSTLADPRPRVVQPPQAGLDEFGREIRQASPSPEPPDDIVDEKPAAAHSQPHQVTSSVKAPAPPSASNYQSQMSSVDVNASSPLPVVANDAPQPTSGQTLEDNVAANLSSFDASTFDFTSPASWEALGKMWQASFGTAPTMEQLMQYVMSGGTMTVATGQQQAQPQPQPQPQQQQQQQRPYKLTSSSNMAIGGVINNRDLEVGAEGASQEAEVAEATQVILEERGMTIPGLMLSYLAVVMMRR</sequence>
<feature type="region of interest" description="Disordered" evidence="1">
    <location>
        <begin position="502"/>
        <end position="528"/>
    </location>
</feature>
<dbReference type="Gene3D" id="1.25.40.90">
    <property type="match status" value="1"/>
</dbReference>